<sequence length="66" mass="7397">MTDQAPPVDGLHDNLSSADEDVAKLRLQMSHKSVEELVEDGLVKWDKEANVVVKGPRFDRGRPLKE</sequence>
<organism evidence="1 2">
    <name type="scientific">Halorussus limi</name>
    <dbReference type="NCBI Taxonomy" id="2938695"/>
    <lineage>
        <taxon>Archaea</taxon>
        <taxon>Methanobacteriati</taxon>
        <taxon>Methanobacteriota</taxon>
        <taxon>Stenosarchaea group</taxon>
        <taxon>Halobacteria</taxon>
        <taxon>Halobacteriales</taxon>
        <taxon>Haladaptataceae</taxon>
        <taxon>Halorussus</taxon>
    </lineage>
</organism>
<gene>
    <name evidence="1" type="ORF">M0R89_22065</name>
</gene>
<dbReference type="RefSeq" id="WP_248653130.1">
    <property type="nucleotide sequence ID" value="NZ_CP096662.1"/>
</dbReference>
<keyword evidence="1" id="KW-0614">Plasmid</keyword>
<proteinExistence type="predicted"/>
<dbReference type="GeneID" id="72187946"/>
<dbReference type="EMBL" id="CP096662">
    <property type="protein sequence ID" value="UPV77105.1"/>
    <property type="molecule type" value="Genomic_DNA"/>
</dbReference>
<reference evidence="1 2" key="1">
    <citation type="submission" date="2022-04" db="EMBL/GenBank/DDBJ databases">
        <title>Diverse halophilic archaea isolated from saline environments.</title>
        <authorList>
            <person name="Cui H.-L."/>
        </authorList>
    </citation>
    <scope>NUCLEOTIDE SEQUENCE [LARGE SCALE GENOMIC DNA]</scope>
    <source>
        <strain evidence="1 2">XZYJT49</strain>
        <plasmid evidence="1 2">unnamed3</plasmid>
    </source>
</reference>
<geneLocation type="plasmid" evidence="1 2">
    <name>unnamed3</name>
</geneLocation>
<dbReference type="Proteomes" id="UP000830729">
    <property type="component" value="Plasmid unnamed3"/>
</dbReference>
<evidence type="ECO:0000313" key="2">
    <source>
        <dbReference type="Proteomes" id="UP000830729"/>
    </source>
</evidence>
<keyword evidence="2" id="KW-1185">Reference proteome</keyword>
<dbReference type="KEGG" id="halx:M0R89_22065"/>
<name>A0A8U0I166_9EURY</name>
<protein>
    <submittedName>
        <fullName evidence="1">Uncharacterized protein</fullName>
    </submittedName>
</protein>
<dbReference type="AlphaFoldDB" id="A0A8U0I166"/>
<accession>A0A8U0I166</accession>
<evidence type="ECO:0000313" key="1">
    <source>
        <dbReference type="EMBL" id="UPV77105.1"/>
    </source>
</evidence>